<evidence type="ECO:0000256" key="4">
    <source>
        <dbReference type="ARBA" id="ARBA00009567"/>
    </source>
</evidence>
<dbReference type="InterPro" id="IPR027417">
    <property type="entry name" value="P-loop_NTPase"/>
</dbReference>
<feature type="compositionally biased region" description="Acidic residues" evidence="9">
    <location>
        <begin position="309"/>
        <end position="325"/>
    </location>
</feature>
<feature type="region of interest" description="Disordered" evidence="9">
    <location>
        <begin position="284"/>
        <end position="325"/>
    </location>
</feature>
<dbReference type="Gene3D" id="3.40.50.300">
    <property type="entry name" value="P-loop containing nucleotide triphosphate hydrolases"/>
    <property type="match status" value="1"/>
</dbReference>
<dbReference type="GO" id="GO:0005829">
    <property type="term" value="C:cytosol"/>
    <property type="evidence" value="ECO:0007669"/>
    <property type="project" value="TreeGrafter"/>
</dbReference>
<dbReference type="GeneID" id="66070204"/>
<keyword evidence="11" id="KW-1185">Reference proteome</keyword>
<evidence type="ECO:0000256" key="3">
    <source>
        <dbReference type="ARBA" id="ARBA00005043"/>
    </source>
</evidence>
<comment type="caution">
    <text evidence="10">The sequence shown here is derived from an EMBL/GenBank/DDBJ whole genome shotgun (WGS) entry which is preliminary data.</text>
</comment>
<dbReference type="RefSeq" id="XP_043015738.1">
    <property type="nucleotide sequence ID" value="XM_043147033.1"/>
</dbReference>
<comment type="pathway">
    <text evidence="3">tRNA modification; 5-methoxycarbonylmethyl-2-thiouridine-tRNA biosynthesis.</text>
</comment>
<organism evidence="10 11">
    <name type="scientific">Marasmius oreades</name>
    <name type="common">fairy-ring Marasmius</name>
    <dbReference type="NCBI Taxonomy" id="181124"/>
    <lineage>
        <taxon>Eukaryota</taxon>
        <taxon>Fungi</taxon>
        <taxon>Dikarya</taxon>
        <taxon>Basidiomycota</taxon>
        <taxon>Agaricomycotina</taxon>
        <taxon>Agaricomycetes</taxon>
        <taxon>Agaricomycetidae</taxon>
        <taxon>Agaricales</taxon>
        <taxon>Marasmiineae</taxon>
        <taxon>Marasmiaceae</taxon>
        <taxon>Marasmius</taxon>
    </lineage>
</organism>
<dbReference type="GO" id="GO:0033588">
    <property type="term" value="C:elongator holoenzyme complex"/>
    <property type="evidence" value="ECO:0007669"/>
    <property type="project" value="InterPro"/>
</dbReference>
<dbReference type="Pfam" id="PF10483">
    <property type="entry name" value="Elong_Iki1"/>
    <property type="match status" value="1"/>
</dbReference>
<dbReference type="EMBL" id="CM032181">
    <property type="protein sequence ID" value="KAG7099268.1"/>
    <property type="molecule type" value="Genomic_DNA"/>
</dbReference>
<keyword evidence="6" id="KW-0963">Cytoplasm</keyword>
<evidence type="ECO:0000256" key="5">
    <source>
        <dbReference type="ARBA" id="ARBA00020264"/>
    </source>
</evidence>
<dbReference type="PANTHER" id="PTHR15641">
    <property type="entry name" value="ELONGATOR COMPLEX PROTEIN 5"/>
    <property type="match status" value="1"/>
</dbReference>
<reference evidence="10" key="1">
    <citation type="journal article" date="2021" name="Genome Biol. Evol.">
        <title>The assembled and annotated genome of the fairy-ring fungus Marasmius oreades.</title>
        <authorList>
            <person name="Hiltunen M."/>
            <person name="Ament-Velasquez S.L."/>
            <person name="Johannesson H."/>
        </authorList>
    </citation>
    <scope>NUCLEOTIDE SEQUENCE</scope>
    <source>
        <strain evidence="10">03SP1</strain>
    </source>
</reference>
<evidence type="ECO:0000256" key="8">
    <source>
        <dbReference type="ARBA" id="ARBA00023242"/>
    </source>
</evidence>
<comment type="similarity">
    <text evidence="4">Belongs to the ELP5 family.</text>
</comment>
<evidence type="ECO:0000256" key="9">
    <source>
        <dbReference type="SAM" id="MobiDB-lite"/>
    </source>
</evidence>
<name>A0A9P8AF78_9AGAR</name>
<dbReference type="PANTHER" id="PTHR15641:SF1">
    <property type="entry name" value="ELONGATOR COMPLEX PROTEIN 5"/>
    <property type="match status" value="1"/>
</dbReference>
<dbReference type="GO" id="GO:0005634">
    <property type="term" value="C:nucleus"/>
    <property type="evidence" value="ECO:0007669"/>
    <property type="project" value="UniProtKB-SubCell"/>
</dbReference>
<sequence>MLLLDELDGQRLILLQSSFAQSSLPILRHLVSKNAKRKTFLDEKPVILDLLDLVPTYNDDWRGSQGQILTGLENEPDTSSIDVVIDSLDTLLSDIGSVQAVYAFLRSVLSLISSRSKPSRLILHLCIPCPLTPLLTSTSFFPSLAHLISHPPEILTHLAKEYLTFPPPISPEVKFWSVFIPLSERDHESERLVLQGRGSGNPEEFVVEIILRGGSDASGRRKGVQRTLEGWNTTKGYPMPLNKLTSLSDLWKRKSVEETAPDPTQIMSFNLQLTPSQQEARAKVPLPYVLEGQTQSQQQPSGAIFYEPDSADDIDDDDPDEDLDI</sequence>
<comment type="subcellular location">
    <subcellularLocation>
        <location evidence="2">Cytoplasm</location>
    </subcellularLocation>
    <subcellularLocation>
        <location evidence="1">Nucleus</location>
    </subcellularLocation>
</comment>
<evidence type="ECO:0000256" key="1">
    <source>
        <dbReference type="ARBA" id="ARBA00004123"/>
    </source>
</evidence>
<dbReference type="OrthoDB" id="166907at2759"/>
<evidence type="ECO:0000313" key="11">
    <source>
        <dbReference type="Proteomes" id="UP001049176"/>
    </source>
</evidence>
<gene>
    <name evidence="10" type="ORF">E1B28_001128</name>
</gene>
<keyword evidence="7" id="KW-0819">tRNA processing</keyword>
<dbReference type="GO" id="GO:0002098">
    <property type="term" value="P:tRNA wobble uridine modification"/>
    <property type="evidence" value="ECO:0007669"/>
    <property type="project" value="InterPro"/>
</dbReference>
<feature type="compositionally biased region" description="Polar residues" evidence="9">
    <location>
        <begin position="292"/>
        <end position="301"/>
    </location>
</feature>
<proteinExistence type="inferred from homology"/>
<dbReference type="Proteomes" id="UP001049176">
    <property type="component" value="Chromosome 1"/>
</dbReference>
<dbReference type="AlphaFoldDB" id="A0A9P8AF78"/>
<keyword evidence="8" id="KW-0539">Nucleus</keyword>
<protein>
    <recommendedName>
        <fullName evidence="5">Elongator complex protein 5</fullName>
    </recommendedName>
</protein>
<evidence type="ECO:0000256" key="2">
    <source>
        <dbReference type="ARBA" id="ARBA00004496"/>
    </source>
</evidence>
<accession>A0A9P8AF78</accession>
<dbReference type="InterPro" id="IPR019519">
    <property type="entry name" value="Elp5"/>
</dbReference>
<evidence type="ECO:0000256" key="7">
    <source>
        <dbReference type="ARBA" id="ARBA00022694"/>
    </source>
</evidence>
<dbReference type="GO" id="GO:0000049">
    <property type="term" value="F:tRNA binding"/>
    <property type="evidence" value="ECO:0007669"/>
    <property type="project" value="TreeGrafter"/>
</dbReference>
<evidence type="ECO:0000313" key="10">
    <source>
        <dbReference type="EMBL" id="KAG7099268.1"/>
    </source>
</evidence>
<evidence type="ECO:0000256" key="6">
    <source>
        <dbReference type="ARBA" id="ARBA00022490"/>
    </source>
</evidence>